<dbReference type="SMART" id="SM00322">
    <property type="entry name" value="KH"/>
    <property type="match status" value="3"/>
</dbReference>
<comment type="subcellular location">
    <subcellularLocation>
        <location evidence="1">Nucleus</location>
    </subcellularLocation>
</comment>
<dbReference type="GO" id="GO:0006355">
    <property type="term" value="P:regulation of DNA-templated transcription"/>
    <property type="evidence" value="ECO:0007669"/>
    <property type="project" value="InterPro"/>
</dbReference>
<keyword evidence="3" id="KW-0539">Nucleus</keyword>
<feature type="compositionally biased region" description="Low complexity" evidence="5">
    <location>
        <begin position="552"/>
        <end position="574"/>
    </location>
</feature>
<dbReference type="InterPro" id="IPR004087">
    <property type="entry name" value="KH_dom"/>
</dbReference>
<evidence type="ECO:0000256" key="1">
    <source>
        <dbReference type="ARBA" id="ARBA00004123"/>
    </source>
</evidence>
<dbReference type="GO" id="GO:0005634">
    <property type="term" value="C:nucleus"/>
    <property type="evidence" value="ECO:0007669"/>
    <property type="project" value="UniProtKB-SubCell"/>
</dbReference>
<dbReference type="InterPro" id="IPR015096">
    <property type="entry name" value="FUBP_C"/>
</dbReference>
<feature type="compositionally biased region" description="Low complexity" evidence="5">
    <location>
        <begin position="604"/>
        <end position="618"/>
    </location>
</feature>
<feature type="compositionally biased region" description="Basic and acidic residues" evidence="5">
    <location>
        <begin position="44"/>
        <end position="68"/>
    </location>
</feature>
<feature type="compositionally biased region" description="Pro residues" evidence="5">
    <location>
        <begin position="679"/>
        <end position="705"/>
    </location>
</feature>
<reference evidence="7" key="1">
    <citation type="journal article" date="2016" name="PLoS Negl. Trop. Dis.">
        <title>A Deep Insight into the Sialome of Rhodnius neglectus, a Vector of Chagas Disease.</title>
        <authorList>
            <person name="Santiago P.B."/>
            <person name="Assumpcao T.C."/>
            <person name="Araujo C.N."/>
            <person name="Bastos I.M."/>
            <person name="Neves D."/>
            <person name="Silva I.G."/>
            <person name="Charneau S."/>
            <person name="Queiroz R.M."/>
            <person name="Raiol T."/>
            <person name="Oliveira J.V."/>
            <person name="Sousa M.V."/>
            <person name="Calvo E."/>
            <person name="Ribeiro J.M."/>
            <person name="Santana J.M."/>
        </authorList>
    </citation>
    <scope>NUCLEOTIDE SEQUENCE</scope>
    <source>
        <tissue evidence="7">Salivary glands</tissue>
    </source>
</reference>
<evidence type="ECO:0000313" key="7">
    <source>
        <dbReference type="EMBL" id="JAI56403.1"/>
    </source>
</evidence>
<evidence type="ECO:0000256" key="3">
    <source>
        <dbReference type="ARBA" id="ARBA00023242"/>
    </source>
</evidence>
<evidence type="ECO:0000259" key="6">
    <source>
        <dbReference type="SMART" id="SM00322"/>
    </source>
</evidence>
<feature type="domain" description="K Homology" evidence="6">
    <location>
        <begin position="227"/>
        <end position="298"/>
    </location>
</feature>
<dbReference type="Gene3D" id="3.30.1370.10">
    <property type="entry name" value="K Homology domain, type 1"/>
    <property type="match status" value="3"/>
</dbReference>
<protein>
    <submittedName>
        <fullName evidence="7">Putative k-similarity type rna binding protein</fullName>
    </submittedName>
</protein>
<dbReference type="GO" id="GO:0003723">
    <property type="term" value="F:RNA binding"/>
    <property type="evidence" value="ECO:0007669"/>
    <property type="project" value="UniProtKB-UniRule"/>
</dbReference>
<feature type="region of interest" description="Disordered" evidence="5">
    <location>
        <begin position="507"/>
        <end position="580"/>
    </location>
</feature>
<feature type="region of interest" description="Disordered" evidence="5">
    <location>
        <begin position="455"/>
        <end position="474"/>
    </location>
</feature>
<sequence length="705" mass="73969">MSDYSTVVPPQQNFNKSQAFAAALQRAKQIAAKINPTGAGGDAAQKRPLDDPASKEPEAKKSSRDRSRSPISRPAVTGLTSPAMVGQMPSTLGLAGPIGLGGPVSTEEIKVPDKMVGLIIGRGGEQITRLQSESGCKIQMAPDSGGLPDRVCSLTGNAAAIGRAKELVNAIVNQRYKTEGPDGPRINEIIPQHNSNAPFKRGRFQNDSPDSSGMSDQDPTMPIHNSKPTFVEIMIPGPKVGLIIGKGGETIKSLQEKSGAKMVVIQDGPNQEAEKPLRITGDPQKVEHAKNLVYELLAEKDVSGGQSRGGRGGGRGGGSGSYDRGGGQQRNYGGRGQEESQFVVPANKCGVIIGRGGETIKQINQATGAHCELDRRPNQNPNEKVFIIRGSIEQIEAAKQMISDKLGQPYMPTAGPGANGTQGYTPGAPVGGPGAGYPGQWGAPQAPAYAQPYHQQHMDPNAMGGMAPQAQPQPDYSQQWIEYYRSLGMHSEADAIEQQTKTKQAAAAAAAAAAGGPGGPQPGMVGGPQGPGPQPGAMMPGQPQPVQPQPNPAVQQQQQQQQPQPQQQQANGQPDYSAQWAQYYRSLGKIKEAELIEQQMKNKQQQQQQQPQQQQMPGMPQPGGAPAPGAPQMPAAPAPAPGPPGQPGYYAPQPPAGPYGQPYGPGPAGYSGYHQPQYPGYPGPMGPPGGGPPQPQQPPQQPQEQ</sequence>
<keyword evidence="2" id="KW-0677">Repeat</keyword>
<dbReference type="InterPro" id="IPR036612">
    <property type="entry name" value="KH_dom_type_1_sf"/>
</dbReference>
<dbReference type="AlphaFoldDB" id="A0A0P4VT62"/>
<dbReference type="CDD" id="cd22399">
    <property type="entry name" value="KH-I_FUBP_rpt4"/>
    <property type="match status" value="1"/>
</dbReference>
<feature type="compositionally biased region" description="Gly residues" evidence="5">
    <location>
        <begin position="306"/>
        <end position="328"/>
    </location>
</feature>
<feature type="domain" description="K Homology" evidence="6">
    <location>
        <begin position="336"/>
        <end position="407"/>
    </location>
</feature>
<dbReference type="Pfam" id="PF00013">
    <property type="entry name" value="KH_1"/>
    <property type="match status" value="3"/>
</dbReference>
<evidence type="ECO:0000256" key="4">
    <source>
        <dbReference type="PROSITE-ProRule" id="PRU00117"/>
    </source>
</evidence>
<evidence type="ECO:0000256" key="5">
    <source>
        <dbReference type="SAM" id="MobiDB-lite"/>
    </source>
</evidence>
<feature type="compositionally biased region" description="Polar residues" evidence="5">
    <location>
        <begin position="205"/>
        <end position="218"/>
    </location>
</feature>
<proteinExistence type="evidence at transcript level"/>
<organism evidence="7">
    <name type="scientific">Rhodnius neglectus</name>
    <dbReference type="NCBI Taxonomy" id="72488"/>
    <lineage>
        <taxon>Eukaryota</taxon>
        <taxon>Metazoa</taxon>
        <taxon>Ecdysozoa</taxon>
        <taxon>Arthropoda</taxon>
        <taxon>Hexapoda</taxon>
        <taxon>Insecta</taxon>
        <taxon>Pterygota</taxon>
        <taxon>Neoptera</taxon>
        <taxon>Paraneoptera</taxon>
        <taxon>Hemiptera</taxon>
        <taxon>Heteroptera</taxon>
        <taxon>Panheteroptera</taxon>
        <taxon>Cimicomorpha</taxon>
        <taxon>Reduviidae</taxon>
        <taxon>Triatominae</taxon>
        <taxon>Rhodnius</taxon>
    </lineage>
</organism>
<name>A0A0P4VT62_9HEMI</name>
<dbReference type="PROSITE" id="PS50084">
    <property type="entry name" value="KH_TYPE_1"/>
    <property type="match status" value="3"/>
</dbReference>
<feature type="region of interest" description="Disordered" evidence="5">
    <location>
        <begin position="302"/>
        <end position="339"/>
    </location>
</feature>
<dbReference type="SUPFAM" id="SSF54791">
    <property type="entry name" value="Eukaryotic type KH-domain (KH-domain type I)"/>
    <property type="match status" value="3"/>
</dbReference>
<feature type="region of interest" description="Disordered" evidence="5">
    <location>
        <begin position="595"/>
        <end position="705"/>
    </location>
</feature>
<feature type="domain" description="K Homology" evidence="6">
    <location>
        <begin position="103"/>
        <end position="173"/>
    </location>
</feature>
<feature type="compositionally biased region" description="Pro residues" evidence="5">
    <location>
        <begin position="542"/>
        <end position="551"/>
    </location>
</feature>
<accession>A0A0P4VT62</accession>
<evidence type="ECO:0000256" key="2">
    <source>
        <dbReference type="ARBA" id="ARBA00022737"/>
    </source>
</evidence>
<feature type="compositionally biased region" description="Low complexity" evidence="5">
    <location>
        <begin position="658"/>
        <end position="678"/>
    </location>
</feature>
<feature type="region of interest" description="Disordered" evidence="5">
    <location>
        <begin position="192"/>
        <end position="223"/>
    </location>
</feature>
<feature type="compositionally biased region" description="Pro residues" evidence="5">
    <location>
        <begin position="619"/>
        <end position="657"/>
    </location>
</feature>
<keyword evidence="4" id="KW-0694">RNA-binding</keyword>
<feature type="region of interest" description="Disordered" evidence="5">
    <location>
        <begin position="33"/>
        <end position="88"/>
    </location>
</feature>
<dbReference type="CDD" id="cd22396">
    <property type="entry name" value="KH-I_FUBP_rpt1"/>
    <property type="match status" value="1"/>
</dbReference>
<dbReference type="EMBL" id="GDKW01000192">
    <property type="protein sequence ID" value="JAI56403.1"/>
    <property type="molecule type" value="mRNA"/>
</dbReference>
<dbReference type="Pfam" id="PF09005">
    <property type="entry name" value="FUBP_C"/>
    <property type="match status" value="2"/>
</dbReference>
<dbReference type="PANTHER" id="PTHR10288">
    <property type="entry name" value="KH DOMAIN CONTAINING RNA BINDING PROTEIN"/>
    <property type="match status" value="1"/>
</dbReference>
<dbReference type="CDD" id="cd22397">
    <property type="entry name" value="KH-I_FUBP_rpt2"/>
    <property type="match status" value="1"/>
</dbReference>
<dbReference type="InterPro" id="IPR004088">
    <property type="entry name" value="KH_dom_type_1"/>
</dbReference>